<name>A0A6B9WUB7_9CAUD</name>
<dbReference type="EMBL" id="MN850583">
    <property type="protein sequence ID" value="QHR67400.1"/>
    <property type="molecule type" value="Genomic_DNA"/>
</dbReference>
<evidence type="ECO:0000313" key="1">
    <source>
        <dbReference type="EMBL" id="QHR67400.1"/>
    </source>
</evidence>
<proteinExistence type="predicted"/>
<evidence type="ECO:0000313" key="2">
    <source>
        <dbReference type="Proteomes" id="UP000465135"/>
    </source>
</evidence>
<gene>
    <name evidence="1" type="ORF">glasur_11</name>
</gene>
<reference evidence="2" key="1">
    <citation type="submission" date="2019-12" db="EMBL/GenBank/DDBJ databases">
        <authorList>
            <person name="Olsen N.S."/>
            <person name="Junco L.M.F."/>
            <person name="Kot W."/>
            <person name="Hansen L.H."/>
        </authorList>
    </citation>
    <scope>NUCLEOTIDE SEQUENCE [LARGE SCALE GENOMIC DNA]</scope>
</reference>
<dbReference type="Proteomes" id="UP000465135">
    <property type="component" value="Segment"/>
</dbReference>
<keyword evidence="2" id="KW-1185">Reference proteome</keyword>
<protein>
    <submittedName>
        <fullName evidence="1">Uncharacterized protein</fullName>
    </submittedName>
</protein>
<sequence>MKVSKGYLFVLLMLATLYLSTCHIALAADVEKVHLDAYDVPLGAPDGQVYSACVIDLRKGGTVSTLAYVGECEDVLPHLKEKLEHDGVTTIVTLSINGHNINLT</sequence>
<organism evidence="1 2">
    <name type="scientific">Escherichia phage glasur</name>
    <dbReference type="NCBI Taxonomy" id="2696400"/>
    <lineage>
        <taxon>Viruses</taxon>
        <taxon>Duplodnaviria</taxon>
        <taxon>Heunggongvirae</taxon>
        <taxon>Uroviricota</taxon>
        <taxon>Caudoviricetes</taxon>
        <taxon>Autographivirales</taxon>
        <taxon>Autoscriptoviridae</taxon>
        <taxon>Stentvirinae</taxon>
        <taxon>Bonnellvirus</taxon>
        <taxon>Bonnellvirus glasur</taxon>
    </lineage>
</organism>
<accession>A0A6B9WUB7</accession>